<protein>
    <submittedName>
        <fullName evidence="2">Polyphosphate glucokinase</fullName>
    </submittedName>
</protein>
<dbReference type="Gene3D" id="3.30.420.40">
    <property type="match status" value="2"/>
</dbReference>
<comment type="similarity">
    <text evidence="1">Belongs to the ROK (NagC/XylR) family.</text>
</comment>
<dbReference type="RefSeq" id="WP_084291668.1">
    <property type="nucleotide sequence ID" value="NZ_FWYB01000017.1"/>
</dbReference>
<accession>A0A1W2EWZ9</accession>
<reference evidence="2 3" key="1">
    <citation type="submission" date="2017-04" db="EMBL/GenBank/DDBJ databases">
        <authorList>
            <person name="Afonso C.L."/>
            <person name="Miller P.J."/>
            <person name="Scott M.A."/>
            <person name="Spackman E."/>
            <person name="Goraichik I."/>
            <person name="Dimitrov K.M."/>
            <person name="Suarez D.L."/>
            <person name="Swayne D.E."/>
        </authorList>
    </citation>
    <scope>NUCLEOTIDE SEQUENCE [LARGE SCALE GENOMIC DNA]</scope>
    <source>
        <strain evidence="2 3">DSM 19625</strain>
    </source>
</reference>
<evidence type="ECO:0000313" key="3">
    <source>
        <dbReference type="Proteomes" id="UP000192678"/>
    </source>
</evidence>
<dbReference type="PANTHER" id="PTHR18964">
    <property type="entry name" value="ROK (REPRESSOR, ORF, KINASE) FAMILY"/>
    <property type="match status" value="1"/>
</dbReference>
<evidence type="ECO:0000256" key="1">
    <source>
        <dbReference type="ARBA" id="ARBA00006479"/>
    </source>
</evidence>
<name>A0A1W2EWZ9_9SPHI</name>
<proteinExistence type="inferred from homology"/>
<dbReference type="EMBL" id="FWYB01000017">
    <property type="protein sequence ID" value="SMD14233.1"/>
    <property type="molecule type" value="Genomic_DNA"/>
</dbReference>
<keyword evidence="3" id="KW-1185">Reference proteome</keyword>
<dbReference type="PANTHER" id="PTHR18964:SF149">
    <property type="entry name" value="BIFUNCTIONAL UDP-N-ACETYLGLUCOSAMINE 2-EPIMERASE_N-ACETYLMANNOSAMINE KINASE"/>
    <property type="match status" value="1"/>
</dbReference>
<gene>
    <name evidence="2" type="ORF">SAMN04488101_11748</name>
</gene>
<dbReference type="STRING" id="475255.SAMN04488101_11748"/>
<dbReference type="CDD" id="cd24058">
    <property type="entry name" value="ASKHA_NBD_ROK_PPGK"/>
    <property type="match status" value="1"/>
</dbReference>
<organism evidence="2 3">
    <name type="scientific">Pedobacter nyackensis</name>
    <dbReference type="NCBI Taxonomy" id="475255"/>
    <lineage>
        <taxon>Bacteria</taxon>
        <taxon>Pseudomonadati</taxon>
        <taxon>Bacteroidota</taxon>
        <taxon>Sphingobacteriia</taxon>
        <taxon>Sphingobacteriales</taxon>
        <taxon>Sphingobacteriaceae</taxon>
        <taxon>Pedobacter</taxon>
    </lineage>
</organism>
<dbReference type="GO" id="GO:0016301">
    <property type="term" value="F:kinase activity"/>
    <property type="evidence" value="ECO:0007669"/>
    <property type="project" value="UniProtKB-KW"/>
</dbReference>
<keyword evidence="2" id="KW-0418">Kinase</keyword>
<evidence type="ECO:0000313" key="2">
    <source>
        <dbReference type="EMBL" id="SMD14233.1"/>
    </source>
</evidence>
<dbReference type="Pfam" id="PF00480">
    <property type="entry name" value="ROK"/>
    <property type="match status" value="1"/>
</dbReference>
<dbReference type="AlphaFoldDB" id="A0A1W2EWZ9"/>
<dbReference type="SUPFAM" id="SSF53067">
    <property type="entry name" value="Actin-like ATPase domain"/>
    <property type="match status" value="1"/>
</dbReference>
<dbReference type="InterPro" id="IPR000600">
    <property type="entry name" value="ROK"/>
</dbReference>
<dbReference type="OrthoDB" id="849313at2"/>
<sequence length="254" mass="28303">MPVTKKNEKDPNILTIDIGGTNIKAGVLNSKGDLLSEFKKIPTPKNATPKDVLKCIKELVDSLEDNFEKISIGFPGYVKSGRVQTAVNLAKNKWVDFDLAQQVSDIFGKPVRLINDADQQALGVVAGKGFEIVFTLGTGFGTALVFDGDLLPHLELAHLPITKTKDYDNYIGTKAFEKIGKEKWNERLQQIIEIYKTVFNYDTLYIGGGNSKHISFQLDHNIKLVSNKDGIKGGAKLWDLEEKYHVFTIHPNKK</sequence>
<dbReference type="Proteomes" id="UP000192678">
    <property type="component" value="Unassembled WGS sequence"/>
</dbReference>
<keyword evidence="2" id="KW-0808">Transferase</keyword>
<dbReference type="InterPro" id="IPR043129">
    <property type="entry name" value="ATPase_NBD"/>
</dbReference>